<dbReference type="PANTHER" id="PTHR13479">
    <property type="entry name" value="30S RIBOSOMAL PROTEIN S18"/>
    <property type="match status" value="1"/>
</dbReference>
<protein>
    <recommendedName>
        <fullName evidence="4 5">Small ribosomal subunit protein bS18</fullName>
    </recommendedName>
</protein>
<evidence type="ECO:0000256" key="1">
    <source>
        <dbReference type="ARBA" id="ARBA00005589"/>
    </source>
</evidence>
<dbReference type="AlphaFoldDB" id="A0A521C648"/>
<evidence type="ECO:0000256" key="6">
    <source>
        <dbReference type="RuleBase" id="RU003910"/>
    </source>
</evidence>
<evidence type="ECO:0000256" key="2">
    <source>
        <dbReference type="ARBA" id="ARBA00022980"/>
    </source>
</evidence>
<comment type="subunit">
    <text evidence="5">Part of the 30S ribosomal subunit. Forms a tight heterodimer with protein bS6.</text>
</comment>
<dbReference type="NCBIfam" id="TIGR00165">
    <property type="entry name" value="S18"/>
    <property type="match status" value="1"/>
</dbReference>
<sequence>MIKNPSHPKKNQRKVKQCKFTRAGLEYIDYKDTETLQRFTNDQGKILPRRVTGTSARHQRQLTIAVKRARFLGLMPYVADNLR</sequence>
<keyword evidence="5" id="KW-0699">rRNA-binding</keyword>
<evidence type="ECO:0000313" key="7">
    <source>
        <dbReference type="EMBL" id="SMO54301.1"/>
    </source>
</evidence>
<dbReference type="Gene3D" id="4.10.640.10">
    <property type="entry name" value="Ribosomal protein S18"/>
    <property type="match status" value="1"/>
</dbReference>
<evidence type="ECO:0000256" key="4">
    <source>
        <dbReference type="ARBA" id="ARBA00035141"/>
    </source>
</evidence>
<evidence type="ECO:0000313" key="8">
    <source>
        <dbReference type="Proteomes" id="UP000317557"/>
    </source>
</evidence>
<dbReference type="InterPro" id="IPR001648">
    <property type="entry name" value="Ribosomal_bS18"/>
</dbReference>
<keyword evidence="2 5" id="KW-0689">Ribosomal protein</keyword>
<comment type="function">
    <text evidence="5">Binds as a heterodimer with protein bS6 to the central domain of the 16S rRNA, where it helps stabilize the platform of the 30S subunit.</text>
</comment>
<dbReference type="OrthoDB" id="9812008at2"/>
<dbReference type="SUPFAM" id="SSF46911">
    <property type="entry name" value="Ribosomal protein S18"/>
    <property type="match status" value="1"/>
</dbReference>
<dbReference type="GO" id="GO:0022627">
    <property type="term" value="C:cytosolic small ribosomal subunit"/>
    <property type="evidence" value="ECO:0007669"/>
    <property type="project" value="TreeGrafter"/>
</dbReference>
<dbReference type="PRINTS" id="PR00974">
    <property type="entry name" value="RIBOSOMALS18"/>
</dbReference>
<dbReference type="GO" id="GO:0006412">
    <property type="term" value="P:translation"/>
    <property type="evidence" value="ECO:0007669"/>
    <property type="project" value="UniProtKB-UniRule"/>
</dbReference>
<dbReference type="InterPro" id="IPR018275">
    <property type="entry name" value="Ribosomal_bS18_CS"/>
</dbReference>
<dbReference type="Proteomes" id="UP000317557">
    <property type="component" value="Unassembled WGS sequence"/>
</dbReference>
<organism evidence="7 8">
    <name type="scientific">Gracilimonas mengyeensis</name>
    <dbReference type="NCBI Taxonomy" id="1302730"/>
    <lineage>
        <taxon>Bacteria</taxon>
        <taxon>Pseudomonadati</taxon>
        <taxon>Balneolota</taxon>
        <taxon>Balneolia</taxon>
        <taxon>Balneolales</taxon>
        <taxon>Balneolaceae</taxon>
        <taxon>Gracilimonas</taxon>
    </lineage>
</organism>
<dbReference type="InterPro" id="IPR036870">
    <property type="entry name" value="Ribosomal_bS18_sf"/>
</dbReference>
<dbReference type="PANTHER" id="PTHR13479:SF40">
    <property type="entry name" value="SMALL RIBOSOMAL SUBUNIT PROTEIN BS18M"/>
    <property type="match status" value="1"/>
</dbReference>
<dbReference type="RefSeq" id="WP_142453754.1">
    <property type="nucleotide sequence ID" value="NZ_FXTP01000004.1"/>
</dbReference>
<keyword evidence="3 5" id="KW-0687">Ribonucleoprotein</keyword>
<keyword evidence="5" id="KW-0694">RNA-binding</keyword>
<dbReference type="GO" id="GO:0070181">
    <property type="term" value="F:small ribosomal subunit rRNA binding"/>
    <property type="evidence" value="ECO:0007669"/>
    <property type="project" value="TreeGrafter"/>
</dbReference>
<dbReference type="GO" id="GO:0003735">
    <property type="term" value="F:structural constituent of ribosome"/>
    <property type="evidence" value="ECO:0007669"/>
    <property type="project" value="InterPro"/>
</dbReference>
<gene>
    <name evidence="5" type="primary">rpsR</name>
    <name evidence="7" type="ORF">SAMN06265219_104147</name>
</gene>
<reference evidence="7 8" key="1">
    <citation type="submission" date="2017-05" db="EMBL/GenBank/DDBJ databases">
        <authorList>
            <person name="Varghese N."/>
            <person name="Submissions S."/>
        </authorList>
    </citation>
    <scope>NUCLEOTIDE SEQUENCE [LARGE SCALE GENOMIC DNA]</scope>
    <source>
        <strain evidence="7 8">DSM 21985</strain>
    </source>
</reference>
<dbReference type="PROSITE" id="PS00057">
    <property type="entry name" value="RIBOSOMAL_S18"/>
    <property type="match status" value="1"/>
</dbReference>
<dbReference type="HAMAP" id="MF_00270">
    <property type="entry name" value="Ribosomal_bS18"/>
    <property type="match status" value="1"/>
</dbReference>
<dbReference type="EMBL" id="FXTP01000004">
    <property type="protein sequence ID" value="SMO54301.1"/>
    <property type="molecule type" value="Genomic_DNA"/>
</dbReference>
<proteinExistence type="inferred from homology"/>
<evidence type="ECO:0000256" key="5">
    <source>
        <dbReference type="HAMAP-Rule" id="MF_00270"/>
    </source>
</evidence>
<comment type="similarity">
    <text evidence="1 5 6">Belongs to the bacterial ribosomal protein bS18 family.</text>
</comment>
<dbReference type="Pfam" id="PF01084">
    <property type="entry name" value="Ribosomal_S18"/>
    <property type="match status" value="1"/>
</dbReference>
<evidence type="ECO:0000256" key="3">
    <source>
        <dbReference type="ARBA" id="ARBA00023274"/>
    </source>
</evidence>
<name>A0A521C648_9BACT</name>
<accession>A0A521C648</accession>
<keyword evidence="8" id="KW-1185">Reference proteome</keyword>